<dbReference type="PANTHER" id="PTHR31511">
    <property type="entry name" value="PROTEIN CBG23764"/>
    <property type="match status" value="1"/>
</dbReference>
<dbReference type="Proteomes" id="UP000827092">
    <property type="component" value="Unassembled WGS sequence"/>
</dbReference>
<organism evidence="3 4">
    <name type="scientific">Oedothorax gibbosus</name>
    <dbReference type="NCBI Taxonomy" id="931172"/>
    <lineage>
        <taxon>Eukaryota</taxon>
        <taxon>Metazoa</taxon>
        <taxon>Ecdysozoa</taxon>
        <taxon>Arthropoda</taxon>
        <taxon>Chelicerata</taxon>
        <taxon>Arachnida</taxon>
        <taxon>Araneae</taxon>
        <taxon>Araneomorphae</taxon>
        <taxon>Entelegynae</taxon>
        <taxon>Araneoidea</taxon>
        <taxon>Linyphiidae</taxon>
        <taxon>Erigoninae</taxon>
        <taxon>Oedothorax</taxon>
    </lineage>
</organism>
<evidence type="ECO:0000313" key="3">
    <source>
        <dbReference type="EMBL" id="KAG8186536.1"/>
    </source>
</evidence>
<dbReference type="InterPro" id="IPR013087">
    <property type="entry name" value="Znf_C2H2_type"/>
</dbReference>
<reference evidence="3 4" key="1">
    <citation type="journal article" date="2022" name="Nat. Ecol. Evol.">
        <title>A masculinizing supergene underlies an exaggerated male reproductive morph in a spider.</title>
        <authorList>
            <person name="Hendrickx F."/>
            <person name="De Corte Z."/>
            <person name="Sonet G."/>
            <person name="Van Belleghem S.M."/>
            <person name="Kostlbacher S."/>
            <person name="Vangestel C."/>
        </authorList>
    </citation>
    <scope>NUCLEOTIDE SEQUENCE [LARGE SCALE GENOMIC DNA]</scope>
    <source>
        <strain evidence="3">W744_W776</strain>
    </source>
</reference>
<evidence type="ECO:0000259" key="2">
    <source>
        <dbReference type="PROSITE" id="PS50157"/>
    </source>
</evidence>
<dbReference type="EMBL" id="JAFNEN010000298">
    <property type="protein sequence ID" value="KAG8186536.1"/>
    <property type="molecule type" value="Genomic_DNA"/>
</dbReference>
<dbReference type="InterPro" id="IPR036236">
    <property type="entry name" value="Znf_C2H2_sf"/>
</dbReference>
<keyword evidence="1" id="KW-0863">Zinc-finger</keyword>
<feature type="domain" description="C2H2-type" evidence="2">
    <location>
        <begin position="197"/>
        <end position="224"/>
    </location>
</feature>
<name>A0AAV6USJ9_9ARAC</name>
<dbReference type="Pfam" id="PF00096">
    <property type="entry name" value="zf-C2H2"/>
    <property type="match status" value="2"/>
</dbReference>
<dbReference type="PROSITE" id="PS50157">
    <property type="entry name" value="ZINC_FINGER_C2H2_2"/>
    <property type="match status" value="3"/>
</dbReference>
<evidence type="ECO:0000313" key="4">
    <source>
        <dbReference type="Proteomes" id="UP000827092"/>
    </source>
</evidence>
<dbReference type="SMART" id="SM00355">
    <property type="entry name" value="ZnF_C2H2"/>
    <property type="match status" value="3"/>
</dbReference>
<dbReference type="PANTHER" id="PTHR31511:SF12">
    <property type="entry name" value="RHO TERMINATION FACTOR N-TERMINAL DOMAIN-CONTAINING PROTEIN"/>
    <property type="match status" value="1"/>
</dbReference>
<keyword evidence="1" id="KW-0479">Metal-binding</keyword>
<sequence>MSDPPPPPPHDVTGYESPEAHVIGYDFIMSSFINFGISDDEFDVIMSEMSEHSGVNAASTSNPPTATSSNNSRVNAPAIIYSLIFGPHPPATHEVVKFNTNCQKSDKLPNSAIGIETLLEKCPIRVLYFIEMDELSRYCEHACRKTFTNRSHMTRHMKTHAVGMSGFDCKVCDKCPKTFTRKDALARHMKDHISSGYVCPKCPRTFASRDAFNCHLAVHDKPVTAPVRRPQPPASVSGTKRRRAEKVSDVFTTRTIYPTQEVAEDLLLFQEEARPQIVKCHFSRSTPEGGKEFATPFFRSKVITQLDLAEAQHHIDEAYAKMLASFDEFLASGSGWVLDYAIQLDIQKAVYQPLAGGSSYIPLPDKLASKKALLNVQNEDEKCFLYSVLVALHPVDRVNHANRVSHYQPYEAVICMDGLQYPVAPPKCLPWRG</sequence>
<gene>
    <name evidence="3" type="ORF">JTE90_023962</name>
</gene>
<comment type="caution">
    <text evidence="3">The sequence shown here is derived from an EMBL/GenBank/DDBJ whole genome shotgun (WGS) entry which is preliminary data.</text>
</comment>
<feature type="domain" description="C2H2-type" evidence="2">
    <location>
        <begin position="167"/>
        <end position="192"/>
    </location>
</feature>
<dbReference type="GO" id="GO:0008270">
    <property type="term" value="F:zinc ion binding"/>
    <property type="evidence" value="ECO:0007669"/>
    <property type="project" value="UniProtKB-KW"/>
</dbReference>
<keyword evidence="4" id="KW-1185">Reference proteome</keyword>
<dbReference type="SUPFAM" id="SSF57667">
    <property type="entry name" value="beta-beta-alpha zinc fingers"/>
    <property type="match status" value="1"/>
</dbReference>
<dbReference type="AlphaFoldDB" id="A0AAV6USJ9"/>
<accession>A0AAV6USJ9</accession>
<dbReference type="Gene3D" id="3.30.160.60">
    <property type="entry name" value="Classic Zinc Finger"/>
    <property type="match status" value="1"/>
</dbReference>
<feature type="domain" description="C2H2-type" evidence="2">
    <location>
        <begin position="137"/>
        <end position="161"/>
    </location>
</feature>
<proteinExistence type="predicted"/>
<keyword evidence="1" id="KW-0862">Zinc</keyword>
<dbReference type="PROSITE" id="PS00028">
    <property type="entry name" value="ZINC_FINGER_C2H2_1"/>
    <property type="match status" value="3"/>
</dbReference>
<evidence type="ECO:0000256" key="1">
    <source>
        <dbReference type="PROSITE-ProRule" id="PRU00042"/>
    </source>
</evidence>
<protein>
    <recommendedName>
        <fullName evidence="2">C2H2-type domain-containing protein</fullName>
    </recommendedName>
</protein>